<dbReference type="Proteomes" id="UP000029348">
    <property type="component" value="Segment"/>
</dbReference>
<name>A0A088F7P1_9CAUD</name>
<evidence type="ECO:0000313" key="1">
    <source>
        <dbReference type="EMBL" id="AIM40955.1"/>
    </source>
</evidence>
<dbReference type="RefSeq" id="YP_009124560.1">
    <property type="nucleotide sequence ID" value="NC_026588.1"/>
</dbReference>
<protein>
    <submittedName>
        <fullName evidence="1">Head-to-tail adaptor</fullName>
    </submittedName>
</protein>
<keyword evidence="2" id="KW-1185">Reference proteome</keyword>
<dbReference type="EMBL" id="KM101124">
    <property type="protein sequence ID" value="AIM40955.1"/>
    <property type="molecule type" value="Genomic_DNA"/>
</dbReference>
<sequence>MSLADIDDLKLVLGRELTPDEATRAGLLLEEASDLVVGYLGWESIPDVIPGAVVRVVAQIAATALTAPQSPYPEGTTASAGPYSFKWGGDSSNLYLTNALKLRLRPYRISMNSIPLGSDRYMP</sequence>
<proteinExistence type="predicted"/>
<reference evidence="1 2" key="1">
    <citation type="submission" date="2014-07" db="EMBL/GenBank/DDBJ databases">
        <authorList>
            <person name="Nurko I."/>
            <person name="Arora N."/>
            <person name="Mosteller S."/>
            <person name="Bari R."/>
            <person name="McNulty L."/>
            <person name="Schmidt T."/>
            <person name="Mehalik H."/>
            <person name="Reinhart E."/>
            <person name="Winders D.C."/>
            <person name="Nootbar H.A."/>
            <person name="Reilly M.A."/>
            <person name="Gough E."/>
            <person name="Gregory S."/>
            <person name="Harbaugh B."/>
            <person name="Kaur B."/>
            <person name="Siesel C."/>
            <person name="Warwar S."/>
            <person name="Breitenberger C.A."/>
            <person name="Daniels C.J."/>
            <person name="Ball S.L."/>
            <person name="Buck G.A."/>
            <person name="Campbell R."/>
            <person name="Carvalho M.R."/>
            <person name="Duckworth R.A."/>
            <person name="Dunn T."/>
            <person name="Halpern C."/>
            <person name="Johnson A."/>
            <person name="Kiflezghi M.G."/>
            <person name="Lee V."/>
            <person name="Loviza R.A."/>
            <person name="Serrano M.G."/>
            <person name="Shah Z.V."/>
            <person name="Sharma K."/>
            <person name="Voegtly L.J."/>
            <person name="Walstead R."/>
            <person name="Wang Y.P."/>
            <person name="Bradley K.W."/>
            <person name="Barker L.P."/>
            <person name="Asai D.J."/>
            <person name="Bowman C.A."/>
            <person name="Russell D.A."/>
            <person name="Pope W.H."/>
            <person name="Jacobs-Sera D."/>
            <person name="Hendrix R.W."/>
            <person name="Hatfull G.F."/>
        </authorList>
    </citation>
    <scope>NUCLEOTIDE SEQUENCE [LARGE SCALE GENOMIC DNA]</scope>
</reference>
<gene>
    <name evidence="1" type="primary">8</name>
    <name evidence="1" type="ORF">PBI_SQUIRTY_8</name>
</gene>
<organism evidence="1 2">
    <name type="scientific">Mycobacterium phage Squirty</name>
    <dbReference type="NCBI Taxonomy" id="1527512"/>
    <lineage>
        <taxon>Viruses</taxon>
        <taxon>Duplodnaviria</taxon>
        <taxon>Heunggongvirae</taxon>
        <taxon>Uroviricota</taxon>
        <taxon>Caudoviricetes</taxon>
        <taxon>Gracegardnervirinae</taxon>
        <taxon>Squirtyvirus</taxon>
        <taxon>Squirtyvirus squirty</taxon>
        <taxon>Mycobacterium virus Squirty</taxon>
    </lineage>
</organism>
<evidence type="ECO:0000313" key="2">
    <source>
        <dbReference type="Proteomes" id="UP000029348"/>
    </source>
</evidence>
<dbReference type="OrthoDB" id="16209at10239"/>
<dbReference type="KEGG" id="vg:23679063"/>
<accession>A0A088F7P1</accession>
<dbReference type="GeneID" id="23679063"/>